<evidence type="ECO:0000256" key="2">
    <source>
        <dbReference type="ARBA" id="ARBA00022833"/>
    </source>
</evidence>
<dbReference type="RefSeq" id="WP_263371639.1">
    <property type="nucleotide sequence ID" value="NZ_JAGSYD010000003.1"/>
</dbReference>
<gene>
    <name evidence="4" type="ORF">ACFQBQ_06585</name>
</gene>
<sequence>MMPFVLEPIFKERIWGASELPAPYPQPEPGKPIGEVWLTALECTIAEGESAGTTLGELMPEFPLLMKVLLPKEKLSVQVHPNDAEAQRINEARGKTECWYVMQADAGAEVALGLKPGVRVEDLRAAIAEGRAEDKLQMVPVKAGDLVFVDAGTIHAIGPGMVVLETQQYSDVTYRLYDYGRPRELHLEAGLAVSKTGTEAGLTKPVEHPTYTRLVECEYFAVDELKLDTHGETKLEFSDKLQILVALDEGASLRSQEGDVQMHLPKGKAVVLPAGASYAVLAHSGGKVMRVLAP</sequence>
<keyword evidence="1" id="KW-0479">Metal-binding</keyword>
<evidence type="ECO:0000313" key="5">
    <source>
        <dbReference type="Proteomes" id="UP001596391"/>
    </source>
</evidence>
<dbReference type="Proteomes" id="UP001596391">
    <property type="component" value="Unassembled WGS sequence"/>
</dbReference>
<keyword evidence="5" id="KW-1185">Reference proteome</keyword>
<evidence type="ECO:0000259" key="3">
    <source>
        <dbReference type="Pfam" id="PF20511"/>
    </source>
</evidence>
<dbReference type="EMBL" id="JBHSWI010000001">
    <property type="protein sequence ID" value="MFC6645259.1"/>
    <property type="molecule type" value="Genomic_DNA"/>
</dbReference>
<dbReference type="PANTHER" id="PTHR42742:SF3">
    <property type="entry name" value="FRUCTOKINASE"/>
    <property type="match status" value="1"/>
</dbReference>
<dbReference type="InterPro" id="IPR014628">
    <property type="entry name" value="Man6P_isomerase_Firm_short"/>
</dbReference>
<dbReference type="Gene3D" id="2.60.120.10">
    <property type="entry name" value="Jelly Rolls"/>
    <property type="match status" value="2"/>
</dbReference>
<dbReference type="PIRSF" id="PIRSF036894">
    <property type="entry name" value="PMI_Firm_short"/>
    <property type="match status" value="1"/>
</dbReference>
<dbReference type="GO" id="GO:0016853">
    <property type="term" value="F:isomerase activity"/>
    <property type="evidence" value="ECO:0007669"/>
    <property type="project" value="UniProtKB-KW"/>
</dbReference>
<feature type="domain" description="Phosphomannose isomerase type I catalytic" evidence="3">
    <location>
        <begin position="51"/>
        <end position="91"/>
    </location>
</feature>
<organism evidence="4 5">
    <name type="scientific">Granulicella cerasi</name>
    <dbReference type="NCBI Taxonomy" id="741063"/>
    <lineage>
        <taxon>Bacteria</taxon>
        <taxon>Pseudomonadati</taxon>
        <taxon>Acidobacteriota</taxon>
        <taxon>Terriglobia</taxon>
        <taxon>Terriglobales</taxon>
        <taxon>Acidobacteriaceae</taxon>
        <taxon>Granulicella</taxon>
    </lineage>
</organism>
<dbReference type="Pfam" id="PF20511">
    <property type="entry name" value="PMI_typeI_cat"/>
    <property type="match status" value="1"/>
</dbReference>
<dbReference type="InterPro" id="IPR051804">
    <property type="entry name" value="Carb_Metab_Reg_Kinase/Isom"/>
</dbReference>
<dbReference type="InterPro" id="IPR046457">
    <property type="entry name" value="PMI_typeI_cat"/>
</dbReference>
<evidence type="ECO:0000256" key="1">
    <source>
        <dbReference type="ARBA" id="ARBA00022723"/>
    </source>
</evidence>
<proteinExistence type="predicted"/>
<protein>
    <submittedName>
        <fullName evidence="4">Type I phosphomannose isomerase catalytic subunit</fullName>
    </submittedName>
</protein>
<dbReference type="InterPro" id="IPR014710">
    <property type="entry name" value="RmlC-like_jellyroll"/>
</dbReference>
<keyword evidence="2" id="KW-0862">Zinc</keyword>
<evidence type="ECO:0000313" key="4">
    <source>
        <dbReference type="EMBL" id="MFC6645259.1"/>
    </source>
</evidence>
<dbReference type="PANTHER" id="PTHR42742">
    <property type="entry name" value="TRANSCRIPTIONAL REPRESSOR MPRA"/>
    <property type="match status" value="1"/>
</dbReference>
<dbReference type="CDD" id="cd07010">
    <property type="entry name" value="cupin_PMI_type_I_N_bac"/>
    <property type="match status" value="1"/>
</dbReference>
<name>A0ABW1Z7W2_9BACT</name>
<accession>A0ABW1Z7W2</accession>
<dbReference type="SUPFAM" id="SSF51182">
    <property type="entry name" value="RmlC-like cupins"/>
    <property type="match status" value="1"/>
</dbReference>
<comment type="caution">
    <text evidence="4">The sequence shown here is derived from an EMBL/GenBank/DDBJ whole genome shotgun (WGS) entry which is preliminary data.</text>
</comment>
<dbReference type="InterPro" id="IPR011051">
    <property type="entry name" value="RmlC_Cupin_sf"/>
</dbReference>
<keyword evidence="4" id="KW-0413">Isomerase</keyword>
<reference evidence="5" key="1">
    <citation type="journal article" date="2019" name="Int. J. Syst. Evol. Microbiol.">
        <title>The Global Catalogue of Microorganisms (GCM) 10K type strain sequencing project: providing services to taxonomists for standard genome sequencing and annotation.</title>
        <authorList>
            <consortium name="The Broad Institute Genomics Platform"/>
            <consortium name="The Broad Institute Genome Sequencing Center for Infectious Disease"/>
            <person name="Wu L."/>
            <person name="Ma J."/>
        </authorList>
    </citation>
    <scope>NUCLEOTIDE SEQUENCE [LARGE SCALE GENOMIC DNA]</scope>
    <source>
        <strain evidence="5">CGMCC 1.16026</strain>
    </source>
</reference>